<feature type="transmembrane region" description="Helical" evidence="1">
    <location>
        <begin position="125"/>
        <end position="142"/>
    </location>
</feature>
<dbReference type="Pfam" id="PF01757">
    <property type="entry name" value="Acyl_transf_3"/>
    <property type="match status" value="1"/>
</dbReference>
<organism evidence="3 4">
    <name type="scientific">Ruminococcus albus 8</name>
    <dbReference type="NCBI Taxonomy" id="246199"/>
    <lineage>
        <taxon>Bacteria</taxon>
        <taxon>Bacillati</taxon>
        <taxon>Bacillota</taxon>
        <taxon>Clostridia</taxon>
        <taxon>Eubacteriales</taxon>
        <taxon>Oscillospiraceae</taxon>
        <taxon>Ruminococcus</taxon>
    </lineage>
</organism>
<evidence type="ECO:0000259" key="2">
    <source>
        <dbReference type="Pfam" id="PF01757"/>
    </source>
</evidence>
<dbReference type="InterPro" id="IPR002656">
    <property type="entry name" value="Acyl_transf_3_dom"/>
</dbReference>
<dbReference type="PANTHER" id="PTHR37312">
    <property type="entry name" value="MEMBRANE-BOUND ACYLTRANSFERASE YKRP-RELATED"/>
    <property type="match status" value="1"/>
</dbReference>
<keyword evidence="1" id="KW-1133">Transmembrane helix</keyword>
<feature type="transmembrane region" description="Helical" evidence="1">
    <location>
        <begin position="291"/>
        <end position="310"/>
    </location>
</feature>
<dbReference type="OrthoDB" id="6623990at2"/>
<feature type="transmembrane region" description="Helical" evidence="1">
    <location>
        <begin position="37"/>
        <end position="60"/>
    </location>
</feature>
<sequence>MAESQKRLDFIDYVKALGILIVILGHTSLAIEKDNHTAAYFIKVIYSFHMPLFFVVTGLLMGYKDAHRKTDNAPPLRAGKLFLRLMVPYYIYSALYMLVEYFFYGHDAKRIQDMFNSTLTTCGNAPLWFLATMFFVRLLFHLLKYTLKADIKTIMVGSMFASVFAFHLHAHLKQTGFLDDQITRFITISALRIVPALFFIAVGFAYSRLLDLSKKRRNLFSGIVIGVMIMMLVYIDPPSVNMHIFRFKNMLYFLFTGTFGSAALINFCTALPDGIRLLRTIGKDSMDIMMLHYKPMPFMFIAGDVVFAVTGGRNFLLIWLTACVMVIPLSIVYCQLKKLPTMIFKKKEDSTSQADKK</sequence>
<feature type="transmembrane region" description="Helical" evidence="1">
    <location>
        <begin position="81"/>
        <end position="105"/>
    </location>
</feature>
<evidence type="ECO:0000256" key="1">
    <source>
        <dbReference type="SAM" id="Phobius"/>
    </source>
</evidence>
<keyword evidence="3" id="KW-0808">Transferase</keyword>
<dbReference type="RefSeq" id="WP_002848226.1">
    <property type="nucleotide sequence ID" value="NZ_ADKM02000062.1"/>
</dbReference>
<keyword evidence="1" id="KW-0472">Membrane</keyword>
<dbReference type="AlphaFoldDB" id="E9SAT3"/>
<feature type="transmembrane region" description="Helical" evidence="1">
    <location>
        <begin position="154"/>
        <end position="172"/>
    </location>
</feature>
<feature type="domain" description="Acyltransferase 3" evidence="2">
    <location>
        <begin position="9"/>
        <end position="332"/>
    </location>
</feature>
<keyword evidence="4" id="KW-1185">Reference proteome</keyword>
<dbReference type="InterPro" id="IPR052734">
    <property type="entry name" value="Nod_factor_acetyltransferase"/>
</dbReference>
<feature type="transmembrane region" description="Helical" evidence="1">
    <location>
        <begin position="184"/>
        <end position="206"/>
    </location>
</feature>
<comment type="caution">
    <text evidence="3">The sequence shown here is derived from an EMBL/GenBank/DDBJ whole genome shotgun (WGS) entry which is preliminary data.</text>
</comment>
<keyword evidence="1" id="KW-0812">Transmembrane</keyword>
<protein>
    <submittedName>
        <fullName evidence="3">Acyltransferase</fullName>
    </submittedName>
</protein>
<evidence type="ECO:0000313" key="4">
    <source>
        <dbReference type="Proteomes" id="UP000004259"/>
    </source>
</evidence>
<feature type="transmembrane region" description="Helical" evidence="1">
    <location>
        <begin position="316"/>
        <end position="336"/>
    </location>
</feature>
<proteinExistence type="predicted"/>
<dbReference type="Proteomes" id="UP000004259">
    <property type="component" value="Unassembled WGS sequence"/>
</dbReference>
<dbReference type="PANTHER" id="PTHR37312:SF1">
    <property type="entry name" value="MEMBRANE-BOUND ACYLTRANSFERASE YKRP-RELATED"/>
    <property type="match status" value="1"/>
</dbReference>
<dbReference type="STRING" id="246199.CUS_8046"/>
<feature type="transmembrane region" description="Helical" evidence="1">
    <location>
        <begin position="218"/>
        <end position="235"/>
    </location>
</feature>
<evidence type="ECO:0000313" key="3">
    <source>
        <dbReference type="EMBL" id="EGC03529.1"/>
    </source>
</evidence>
<feature type="transmembrane region" description="Helical" evidence="1">
    <location>
        <begin position="12"/>
        <end position="31"/>
    </location>
</feature>
<feature type="transmembrane region" description="Helical" evidence="1">
    <location>
        <begin position="250"/>
        <end position="271"/>
    </location>
</feature>
<gene>
    <name evidence="3" type="ORF">CUS_8046</name>
</gene>
<dbReference type="GO" id="GO:0016747">
    <property type="term" value="F:acyltransferase activity, transferring groups other than amino-acyl groups"/>
    <property type="evidence" value="ECO:0007669"/>
    <property type="project" value="InterPro"/>
</dbReference>
<dbReference type="eggNOG" id="COG3594">
    <property type="taxonomic scope" value="Bacteria"/>
</dbReference>
<name>E9SAT3_RUMAL</name>
<reference evidence="3 4" key="1">
    <citation type="submission" date="2011-02" db="EMBL/GenBank/DDBJ databases">
        <authorList>
            <person name="Nelson K.E."/>
            <person name="Sutton G."/>
            <person name="Torralba M."/>
            <person name="Durkin S."/>
            <person name="Harkins D."/>
            <person name="Montgomery R."/>
            <person name="Ziemer C."/>
            <person name="Klaassens E."/>
            <person name="Ocuiv P."/>
            <person name="Morrison M."/>
        </authorList>
    </citation>
    <scope>NUCLEOTIDE SEQUENCE [LARGE SCALE GENOMIC DNA]</scope>
    <source>
        <strain evidence="3 4">8</strain>
    </source>
</reference>
<accession>E9SAT3</accession>
<keyword evidence="3" id="KW-0012">Acyltransferase</keyword>
<dbReference type="EMBL" id="ADKM02000062">
    <property type="protein sequence ID" value="EGC03529.1"/>
    <property type="molecule type" value="Genomic_DNA"/>
</dbReference>